<dbReference type="InterPro" id="IPR048841">
    <property type="entry name" value="PAN2_N"/>
</dbReference>
<dbReference type="GO" id="GO:0003676">
    <property type="term" value="F:nucleic acid binding"/>
    <property type="evidence" value="ECO:0007669"/>
    <property type="project" value="InterPro"/>
</dbReference>
<keyword evidence="3" id="KW-0963">Cytoplasm</keyword>
<dbReference type="Pfam" id="PF00929">
    <property type="entry name" value="RNase_T"/>
    <property type="match status" value="1"/>
</dbReference>
<evidence type="ECO:0000259" key="11">
    <source>
        <dbReference type="PROSITE" id="PS50235"/>
    </source>
</evidence>
<dbReference type="Gene3D" id="3.90.70.10">
    <property type="entry name" value="Cysteine proteinases"/>
    <property type="match status" value="1"/>
</dbReference>
<keyword evidence="9" id="KW-0269">Exonuclease</keyword>
<evidence type="ECO:0000256" key="6">
    <source>
        <dbReference type="ARBA" id="ARBA00022722"/>
    </source>
</evidence>
<reference evidence="12 13" key="1">
    <citation type="submission" date="2019-04" db="EMBL/GenBank/DDBJ databases">
        <title>Comparative genomics and transcriptomics to analyze fruiting body development in filamentous ascomycetes.</title>
        <authorList>
            <consortium name="DOE Joint Genome Institute"/>
            <person name="Lutkenhaus R."/>
            <person name="Traeger S."/>
            <person name="Breuer J."/>
            <person name="Kuo A."/>
            <person name="Lipzen A."/>
            <person name="Pangilinan J."/>
            <person name="Dilworth D."/>
            <person name="Sandor L."/>
            <person name="Poggeler S."/>
            <person name="Barry K."/>
            <person name="Grigoriev I.V."/>
            <person name="Nowrousian M."/>
        </authorList>
    </citation>
    <scope>NUCLEOTIDE SEQUENCE [LARGE SCALE GENOMIC DNA]</scope>
    <source>
        <strain evidence="12 13">CBS 389.68</strain>
    </source>
</reference>
<dbReference type="AlphaFoldDB" id="A0A4S2N586"/>
<dbReference type="PANTHER" id="PTHR15728">
    <property type="entry name" value="DEADENYLATION COMPLEX CATALYTIC SUBUNIT PAN2"/>
    <property type="match status" value="1"/>
</dbReference>
<sequence length="1003" mass="113287">MAYTSRGTSEVLVGGAQRQMFTINLEKGTVVSEIPTDEEVKIIKRSTRHLVCGMANGNARLLDMNTFDVVKEFPAVHNGTVLDMDTHDNLMISCGYVIRQVPVANGAYLTDPLVKIYDLRMMKALPPHSFPGATFIRMHPKMTASAIIASSAGAFQTADIMNPSAIQVYHANTHTFLTALDLSPTGDVLAMMDADGHLQLWSRSGKTNFTDLAAQVDWPDPYMPKNTGMFDADYTTPFNKIGMPYYREELLSAWPTHLIFDVPKLPQRIDTDTLAKAAQAGYAPYNRRWPRNFVERTRATTAPGLVPAPKFLSQQNQDRNKTEKQIAEDKMLFGDESTRMFETPPIYRKPTIKYSRFGVEDFDFSYYNNTNFSGLETNIPNSYMNPLLQLYRFTPQLRNVALMHTALYCTKEDCVICQMGFLFDMLEKAGGLNCQATNFLKTLSANPSAARHGVLEDEGPNQVPYNSMMQALNRFLLDQVIADHKSLNSQENMELPGVITTRAIKSQRCMVCQKETRSNGDVGAIDLLYSPKPVGKPLHTFAATVKQSIQVETTPKGWCDKCRRYQMQSSRKHITNLPDVLTFNATPNISDQANNLPREYWSTPGWVPDKIGFFINQKHLNAWQGADLERLIARNNQQLDLKVYELVGFVVEIKEDERKHMVSVINVGHTEGGDAQNWHIFNDFLVRRISKEEAFDFTPKWKLPSVVCYQLKSDRCHIDNSWREKLDTYILYSDFPYLGYPKREPTVMPLDSQTETPKKGMKIALDAEFVSMRKEVIEVTADGGRNLIRPSRLGLARVSVLRGEGENEGAPFLDDYIATKEPVVDYLTEYSGIYPGDLSPETTTHALVSLKVAYKRLWILLNLGCVFIGHGLLKDFRIINIHVPKDQVIDTVDLYVLRSSQRKLSLRFLAWVILEQQIQTETHDSIEDSRTALKLYRKYLEYQDAGVLETVLDNLYSVGVKSGFKVPQLEDSGVVATAVPGRLRGEDSGMIRSETATPQPRGE</sequence>
<dbReference type="EMBL" id="ML220112">
    <property type="protein sequence ID" value="TGZ84439.1"/>
    <property type="molecule type" value="Genomic_DNA"/>
</dbReference>
<name>A0A4S2N586_9PEZI</name>
<dbReference type="InterPro" id="IPR036322">
    <property type="entry name" value="WD40_repeat_dom_sf"/>
</dbReference>
<evidence type="ECO:0000256" key="3">
    <source>
        <dbReference type="ARBA" id="ARBA00022490"/>
    </source>
</evidence>
<dbReference type="InterPro" id="IPR038765">
    <property type="entry name" value="Papain-like_cys_pep_sf"/>
</dbReference>
<proteinExistence type="predicted"/>
<dbReference type="STRING" id="341454.A0A4S2N586"/>
<dbReference type="InterPro" id="IPR028881">
    <property type="entry name" value="PAN2_UCH_dom"/>
</dbReference>
<comment type="subcellular location">
    <subcellularLocation>
        <location evidence="2">Cytoplasm</location>
    </subcellularLocation>
</comment>
<comment type="catalytic activity">
    <reaction evidence="1">
        <text>Exonucleolytic cleavage of poly(A) to 5'-AMP.</text>
        <dbReference type="EC" id="3.1.13.4"/>
    </reaction>
</comment>
<dbReference type="CDD" id="cd06143">
    <property type="entry name" value="PAN2_exo"/>
    <property type="match status" value="1"/>
</dbReference>
<dbReference type="Gene3D" id="2.130.10.10">
    <property type="entry name" value="YVTN repeat-like/Quinoprotein amine dehydrogenase"/>
    <property type="match status" value="1"/>
</dbReference>
<evidence type="ECO:0000256" key="2">
    <source>
        <dbReference type="ARBA" id="ARBA00004496"/>
    </source>
</evidence>
<dbReference type="OrthoDB" id="16516at2759"/>
<dbReference type="GO" id="GO:0004535">
    <property type="term" value="F:poly(A)-specific ribonuclease activity"/>
    <property type="evidence" value="ECO:0007669"/>
    <property type="project" value="UniProtKB-EC"/>
</dbReference>
<keyword evidence="8" id="KW-0378">Hydrolase</keyword>
<dbReference type="PROSITE" id="PS50235">
    <property type="entry name" value="USP_3"/>
    <property type="match status" value="1"/>
</dbReference>
<keyword evidence="13" id="KW-1185">Reference proteome</keyword>
<keyword evidence="6" id="KW-0540">Nuclease</keyword>
<evidence type="ECO:0000313" key="13">
    <source>
        <dbReference type="Proteomes" id="UP000298138"/>
    </source>
</evidence>
<evidence type="ECO:0000256" key="8">
    <source>
        <dbReference type="ARBA" id="ARBA00022801"/>
    </source>
</evidence>
<dbReference type="Pfam" id="PF20770">
    <property type="entry name" value="PAN2_N"/>
    <property type="match status" value="1"/>
</dbReference>
<dbReference type="InParanoid" id="A0A4S2N586"/>
<evidence type="ECO:0000313" key="12">
    <source>
        <dbReference type="EMBL" id="TGZ84439.1"/>
    </source>
</evidence>
<evidence type="ECO:0000256" key="10">
    <source>
        <dbReference type="SAM" id="MobiDB-lite"/>
    </source>
</evidence>
<dbReference type="GO" id="GO:0000932">
    <property type="term" value="C:P-body"/>
    <property type="evidence" value="ECO:0007669"/>
    <property type="project" value="TreeGrafter"/>
</dbReference>
<dbReference type="InterPro" id="IPR015943">
    <property type="entry name" value="WD40/YVTN_repeat-like_dom_sf"/>
</dbReference>
<dbReference type="Proteomes" id="UP000298138">
    <property type="component" value="Unassembled WGS sequence"/>
</dbReference>
<evidence type="ECO:0000256" key="7">
    <source>
        <dbReference type="ARBA" id="ARBA00022723"/>
    </source>
</evidence>
<dbReference type="InterPro" id="IPR012337">
    <property type="entry name" value="RNaseH-like_sf"/>
</dbReference>
<evidence type="ECO:0000256" key="9">
    <source>
        <dbReference type="ARBA" id="ARBA00022839"/>
    </source>
</evidence>
<accession>A0A4S2N586</accession>
<evidence type="ECO:0000256" key="1">
    <source>
        <dbReference type="ARBA" id="ARBA00001663"/>
    </source>
</evidence>
<dbReference type="InterPro" id="IPR028889">
    <property type="entry name" value="USP"/>
</dbReference>
<keyword evidence="4" id="KW-0853">WD repeat</keyword>
<evidence type="ECO:0000256" key="5">
    <source>
        <dbReference type="ARBA" id="ARBA00022664"/>
    </source>
</evidence>
<dbReference type="InterPro" id="IPR036397">
    <property type="entry name" value="RNaseH_sf"/>
</dbReference>
<keyword evidence="5" id="KW-0507">mRNA processing</keyword>
<protein>
    <recommendedName>
        <fullName evidence="11">USP domain-containing protein</fullName>
    </recommendedName>
</protein>
<dbReference type="GO" id="GO:0046872">
    <property type="term" value="F:metal ion binding"/>
    <property type="evidence" value="ECO:0007669"/>
    <property type="project" value="UniProtKB-KW"/>
</dbReference>
<dbReference type="Gene3D" id="3.30.420.10">
    <property type="entry name" value="Ribonuclease H-like superfamily/Ribonuclease H"/>
    <property type="match status" value="1"/>
</dbReference>
<organism evidence="12 13">
    <name type="scientific">Ascodesmis nigricans</name>
    <dbReference type="NCBI Taxonomy" id="341454"/>
    <lineage>
        <taxon>Eukaryota</taxon>
        <taxon>Fungi</taxon>
        <taxon>Dikarya</taxon>
        <taxon>Ascomycota</taxon>
        <taxon>Pezizomycotina</taxon>
        <taxon>Pezizomycetes</taxon>
        <taxon>Pezizales</taxon>
        <taxon>Ascodesmidaceae</taxon>
        <taxon>Ascodesmis</taxon>
    </lineage>
</organism>
<dbReference type="FunFam" id="3.30.420.10:FF:000028">
    <property type="entry name" value="PAN2-PAN3 deadenylation complex catalytic subunit PAN2"/>
    <property type="match status" value="1"/>
</dbReference>
<feature type="region of interest" description="Disordered" evidence="10">
    <location>
        <begin position="305"/>
        <end position="324"/>
    </location>
</feature>
<gene>
    <name evidence="12" type="ORF">EX30DRAFT_356743</name>
</gene>
<keyword evidence="7" id="KW-0479">Metal-binding</keyword>
<dbReference type="PANTHER" id="PTHR15728:SF0">
    <property type="entry name" value="PAN2-PAN3 DEADENYLATION COMPLEX CATALYTIC SUBUNIT PAN2"/>
    <property type="match status" value="1"/>
</dbReference>
<dbReference type="FunCoup" id="A0A4S2N586">
    <property type="interactions" value="676"/>
</dbReference>
<evidence type="ECO:0000256" key="4">
    <source>
        <dbReference type="ARBA" id="ARBA00022574"/>
    </source>
</evidence>
<feature type="domain" description="USP" evidence="11">
    <location>
        <begin position="373"/>
        <end position="712"/>
    </location>
</feature>
<dbReference type="InterPro" id="IPR050785">
    <property type="entry name" value="PAN2-PAN3_catalytic_subunit"/>
</dbReference>
<dbReference type="GO" id="GO:0006397">
    <property type="term" value="P:mRNA processing"/>
    <property type="evidence" value="ECO:0007669"/>
    <property type="project" value="UniProtKB-KW"/>
</dbReference>
<dbReference type="InterPro" id="IPR013520">
    <property type="entry name" value="Ribonucl_H"/>
</dbReference>
<dbReference type="SUPFAM" id="SSF53098">
    <property type="entry name" value="Ribonuclease H-like"/>
    <property type="match status" value="1"/>
</dbReference>
<dbReference type="SMART" id="SM00479">
    <property type="entry name" value="EXOIII"/>
    <property type="match status" value="1"/>
</dbReference>
<dbReference type="GO" id="GO:0031251">
    <property type="term" value="C:PAN complex"/>
    <property type="evidence" value="ECO:0007669"/>
    <property type="project" value="TreeGrafter"/>
</dbReference>
<dbReference type="Pfam" id="PF13423">
    <property type="entry name" value="UCH_1"/>
    <property type="match status" value="1"/>
</dbReference>
<dbReference type="GO" id="GO:0000289">
    <property type="term" value="P:nuclear-transcribed mRNA poly(A) tail shortening"/>
    <property type="evidence" value="ECO:0007669"/>
    <property type="project" value="TreeGrafter"/>
</dbReference>
<dbReference type="SUPFAM" id="SSF50978">
    <property type="entry name" value="WD40 repeat-like"/>
    <property type="match status" value="1"/>
</dbReference>
<dbReference type="SUPFAM" id="SSF54001">
    <property type="entry name" value="Cysteine proteinases"/>
    <property type="match status" value="1"/>
</dbReference>